<name>A0A518AX53_9BACT</name>
<dbReference type="Gene3D" id="1.10.3080.10">
    <property type="entry name" value="Clc chloride channel"/>
    <property type="match status" value="1"/>
</dbReference>
<dbReference type="InterPro" id="IPR001807">
    <property type="entry name" value="ClC"/>
</dbReference>
<dbReference type="AlphaFoldDB" id="A0A518AX53"/>
<keyword evidence="2" id="KW-0813">Transport</keyword>
<evidence type="ECO:0000256" key="10">
    <source>
        <dbReference type="SAM" id="Phobius"/>
    </source>
</evidence>
<dbReference type="PANTHER" id="PTHR43427">
    <property type="entry name" value="CHLORIDE CHANNEL PROTEIN CLC-E"/>
    <property type="match status" value="1"/>
</dbReference>
<dbReference type="OrthoDB" id="9812438at2"/>
<keyword evidence="7" id="KW-0869">Chloride channel</keyword>
<dbReference type="GO" id="GO:0005254">
    <property type="term" value="F:chloride channel activity"/>
    <property type="evidence" value="ECO:0007669"/>
    <property type="project" value="UniProtKB-KW"/>
</dbReference>
<keyword evidence="9" id="KW-0407">Ion channel</keyword>
<evidence type="ECO:0000313" key="12">
    <source>
        <dbReference type="Proteomes" id="UP000317093"/>
    </source>
</evidence>
<protein>
    <submittedName>
        <fullName evidence="11">H(+)/Cl(-) exchange transporter ClcA</fullName>
    </submittedName>
</protein>
<comment type="subcellular location">
    <subcellularLocation>
        <location evidence="1">Membrane</location>
        <topology evidence="1">Multi-pass membrane protein</topology>
    </subcellularLocation>
</comment>
<keyword evidence="12" id="KW-1185">Reference proteome</keyword>
<dbReference type="EMBL" id="CP036279">
    <property type="protein sequence ID" value="QDU59291.1"/>
    <property type="molecule type" value="Genomic_DNA"/>
</dbReference>
<evidence type="ECO:0000256" key="4">
    <source>
        <dbReference type="ARBA" id="ARBA00022989"/>
    </source>
</evidence>
<keyword evidence="5" id="KW-0406">Ion transport</keyword>
<evidence type="ECO:0000313" key="11">
    <source>
        <dbReference type="EMBL" id="QDU59291.1"/>
    </source>
</evidence>
<evidence type="ECO:0000256" key="1">
    <source>
        <dbReference type="ARBA" id="ARBA00004141"/>
    </source>
</evidence>
<keyword evidence="6 10" id="KW-0472">Membrane</keyword>
<feature type="transmembrane region" description="Helical" evidence="10">
    <location>
        <begin position="68"/>
        <end position="93"/>
    </location>
</feature>
<feature type="transmembrane region" description="Helical" evidence="10">
    <location>
        <begin position="281"/>
        <end position="301"/>
    </location>
</feature>
<evidence type="ECO:0000256" key="3">
    <source>
        <dbReference type="ARBA" id="ARBA00022692"/>
    </source>
</evidence>
<evidence type="ECO:0000256" key="2">
    <source>
        <dbReference type="ARBA" id="ARBA00022448"/>
    </source>
</evidence>
<evidence type="ECO:0000256" key="9">
    <source>
        <dbReference type="ARBA" id="ARBA00023303"/>
    </source>
</evidence>
<feature type="transmembrane region" description="Helical" evidence="10">
    <location>
        <begin position="384"/>
        <end position="409"/>
    </location>
</feature>
<organism evidence="11 12">
    <name type="scientific">Kolteria novifilia</name>
    <dbReference type="NCBI Taxonomy" id="2527975"/>
    <lineage>
        <taxon>Bacteria</taxon>
        <taxon>Pseudomonadati</taxon>
        <taxon>Planctomycetota</taxon>
        <taxon>Planctomycetia</taxon>
        <taxon>Kolteriales</taxon>
        <taxon>Kolteriaceae</taxon>
        <taxon>Kolteria</taxon>
    </lineage>
</organism>
<accession>A0A518AX53</accession>
<reference evidence="11 12" key="1">
    <citation type="submission" date="2019-02" db="EMBL/GenBank/DDBJ databases">
        <title>Deep-cultivation of Planctomycetes and their phenomic and genomic characterization uncovers novel biology.</title>
        <authorList>
            <person name="Wiegand S."/>
            <person name="Jogler M."/>
            <person name="Boedeker C."/>
            <person name="Pinto D."/>
            <person name="Vollmers J."/>
            <person name="Rivas-Marin E."/>
            <person name="Kohn T."/>
            <person name="Peeters S.H."/>
            <person name="Heuer A."/>
            <person name="Rast P."/>
            <person name="Oberbeckmann S."/>
            <person name="Bunk B."/>
            <person name="Jeske O."/>
            <person name="Meyerdierks A."/>
            <person name="Storesund J.E."/>
            <person name="Kallscheuer N."/>
            <person name="Luecker S."/>
            <person name="Lage O.M."/>
            <person name="Pohl T."/>
            <person name="Merkel B.J."/>
            <person name="Hornburger P."/>
            <person name="Mueller R.-W."/>
            <person name="Bruemmer F."/>
            <person name="Labrenz M."/>
            <person name="Spormann A.M."/>
            <person name="Op den Camp H."/>
            <person name="Overmann J."/>
            <person name="Amann R."/>
            <person name="Jetten M.S.M."/>
            <person name="Mascher T."/>
            <person name="Medema M.H."/>
            <person name="Devos D.P."/>
            <person name="Kaster A.-K."/>
            <person name="Ovreas L."/>
            <person name="Rohde M."/>
            <person name="Galperin M.Y."/>
            <person name="Jogler C."/>
        </authorList>
    </citation>
    <scope>NUCLEOTIDE SEQUENCE [LARGE SCALE GENOMIC DNA]</scope>
    <source>
        <strain evidence="11 12">Pan216</strain>
    </source>
</reference>
<dbReference type="InterPro" id="IPR050368">
    <property type="entry name" value="ClC-type_chloride_channel"/>
</dbReference>
<feature type="transmembrane region" description="Helical" evidence="10">
    <location>
        <begin position="203"/>
        <end position="221"/>
    </location>
</feature>
<feature type="transmembrane region" description="Helical" evidence="10">
    <location>
        <begin position="21"/>
        <end position="43"/>
    </location>
</feature>
<dbReference type="InterPro" id="IPR014743">
    <property type="entry name" value="Cl-channel_core"/>
</dbReference>
<dbReference type="PRINTS" id="PR00762">
    <property type="entry name" value="CLCHANNEL"/>
</dbReference>
<dbReference type="PANTHER" id="PTHR43427:SF6">
    <property type="entry name" value="CHLORIDE CHANNEL PROTEIN CLC-E"/>
    <property type="match status" value="1"/>
</dbReference>
<keyword evidence="3 10" id="KW-0812">Transmembrane</keyword>
<dbReference type="RefSeq" id="WP_145253373.1">
    <property type="nucleotide sequence ID" value="NZ_CP036279.1"/>
</dbReference>
<evidence type="ECO:0000256" key="7">
    <source>
        <dbReference type="ARBA" id="ARBA00023173"/>
    </source>
</evidence>
<gene>
    <name evidence="11" type="primary">clcA_1</name>
    <name evidence="11" type="ORF">Pan216_01190</name>
</gene>
<dbReference type="GO" id="GO:0034707">
    <property type="term" value="C:chloride channel complex"/>
    <property type="evidence" value="ECO:0007669"/>
    <property type="project" value="UniProtKB-KW"/>
</dbReference>
<feature type="transmembrane region" description="Helical" evidence="10">
    <location>
        <begin position="327"/>
        <end position="345"/>
    </location>
</feature>
<dbReference type="CDD" id="cd00400">
    <property type="entry name" value="Voltage_gated_ClC"/>
    <property type="match status" value="1"/>
</dbReference>
<feature type="transmembrane region" description="Helical" evidence="10">
    <location>
        <begin position="165"/>
        <end position="191"/>
    </location>
</feature>
<evidence type="ECO:0000256" key="6">
    <source>
        <dbReference type="ARBA" id="ARBA00023136"/>
    </source>
</evidence>
<dbReference type="SUPFAM" id="SSF81340">
    <property type="entry name" value="Clc chloride channel"/>
    <property type="match status" value="1"/>
</dbReference>
<proteinExistence type="predicted"/>
<keyword evidence="4 10" id="KW-1133">Transmembrane helix</keyword>
<evidence type="ECO:0000256" key="8">
    <source>
        <dbReference type="ARBA" id="ARBA00023214"/>
    </source>
</evidence>
<dbReference type="KEGG" id="knv:Pan216_01190"/>
<sequence>MPIQNEPLLSSGPKPLGHFTLGVLAFVVGVLSGFGAVAFRALVDLSHNLFFLGTCSFTPLMDQPPQSVWGIGIILAPVVGAVIVSFIVTSFAPEARGSGVPQVMKAIYYHEGRIRPLVAIFKALASSITIGSGGSAGREGPIMQIGASLGSALGQVPSMTASQRISLIAAGAAGGIAATFNAPIAGVCFAVELLLPSITATTLLPVAISTTIATLIGRYYFGLHPTFYIPALEGAPTVYTGPYQLAVYLMFGLALGLLCSVFVRSIYWVTRKTEGISGNYYLRHCSAMLLVGIVLYLVHLWQGRFYVQGVGYAAIEDVLRGGLTSPWLLLVLVVVKLVVTALTLGSGASGGIFSPCIFLGAMSGGALGFFLQALFPDAGFQPTIFAMAGIAGMVGGATGALLTSIIIVFEMTQNLDFVQPAILTVAAAYTVRKTFSYENVYTHGMKQQGTPLAEGLESGFVLSFRARDFMTDEFFLAPIDSLVTTWPPNKRLAIIIDNGLVRGVLHYAPTLVENCKDLSFASLDGEHSVSVDADASVAEVQQRMASGSARIALVTKRKRNRSSDVIIGVVDDQQLMSLRGRVAQLQ</sequence>
<evidence type="ECO:0000256" key="5">
    <source>
        <dbReference type="ARBA" id="ARBA00023065"/>
    </source>
</evidence>
<feature type="transmembrane region" description="Helical" evidence="10">
    <location>
        <begin position="352"/>
        <end position="372"/>
    </location>
</feature>
<keyword evidence="8" id="KW-0868">Chloride</keyword>
<dbReference type="Pfam" id="PF00654">
    <property type="entry name" value="Voltage_CLC"/>
    <property type="match status" value="1"/>
</dbReference>
<feature type="transmembrane region" description="Helical" evidence="10">
    <location>
        <begin position="114"/>
        <end position="133"/>
    </location>
</feature>
<dbReference type="Proteomes" id="UP000317093">
    <property type="component" value="Chromosome"/>
</dbReference>
<feature type="transmembrane region" description="Helical" evidence="10">
    <location>
        <begin position="245"/>
        <end position="269"/>
    </location>
</feature>